<dbReference type="SUPFAM" id="SSF51556">
    <property type="entry name" value="Metallo-dependent hydrolases"/>
    <property type="match status" value="1"/>
</dbReference>
<evidence type="ECO:0000313" key="3">
    <source>
        <dbReference type="EMBL" id="TDO94833.1"/>
    </source>
</evidence>
<dbReference type="InterPro" id="IPR032466">
    <property type="entry name" value="Metal_Hydrolase"/>
</dbReference>
<dbReference type="AlphaFoldDB" id="A0A4R6M126"/>
<dbReference type="Pfam" id="PF01979">
    <property type="entry name" value="Amidohydro_1"/>
    <property type="match status" value="1"/>
</dbReference>
<gene>
    <name evidence="3" type="ORF">DFR79_102211</name>
</gene>
<dbReference type="InterPro" id="IPR017700">
    <property type="entry name" value="Aminohydrolase_SsnA"/>
</dbReference>
<dbReference type="Proteomes" id="UP000295064">
    <property type="component" value="Unassembled WGS sequence"/>
</dbReference>
<sequence>MVLFILLNFIQIFDLKNQKERSGFLLLLTNGTVITHDEDNRVIKNGAVLIEGEEIKALGESELLKSKYPEAEVKDVQGKIIMPGMINTHMHIYSTFARGMDLKTEQPPRHFLEILEKMWWRVDSTLKADDIYYSALYAFLTGLKQGVTSVFDHHASYGQVSYSLDLVAKAVEELGIRADLCYEISDRNGQEQSQAAVKETEKFLKKIREKNSNHLNGRIGLHASFTLEDETLEQVSALADELDSSFHIHVAEGRTDLEDSRLRGYNGAVKRLDQYNIWRPGTIAVHGVHLQEGELEILRDNDCYLINNPESNMGNAVGAAPLKQALDKGLKVGLGTDGYTTDMFESIKVANLMLKHQNRDPRLGWTEIPQMVFKTNAKLASESFGTQLGVLKEGAAADIIVVDYSPPTEINSDNTYAHILFGINGGMVETTIVNGKILMENREVQVVDDQKITHETREQADDFWSRF</sequence>
<dbReference type="InterPro" id="IPR006680">
    <property type="entry name" value="Amidohydro-rel"/>
</dbReference>
<dbReference type="NCBIfam" id="TIGR03314">
    <property type="entry name" value="Se_ssnA"/>
    <property type="match status" value="1"/>
</dbReference>
<evidence type="ECO:0000313" key="4">
    <source>
        <dbReference type="Proteomes" id="UP000295064"/>
    </source>
</evidence>
<dbReference type="GO" id="GO:0016810">
    <property type="term" value="F:hydrolase activity, acting on carbon-nitrogen (but not peptide) bonds"/>
    <property type="evidence" value="ECO:0007669"/>
    <property type="project" value="InterPro"/>
</dbReference>
<dbReference type="EMBL" id="SNWX01000002">
    <property type="protein sequence ID" value="TDO94833.1"/>
    <property type="molecule type" value="Genomic_DNA"/>
</dbReference>
<dbReference type="InterPro" id="IPR050287">
    <property type="entry name" value="MTA/SAH_deaminase"/>
</dbReference>
<proteinExistence type="predicted"/>
<dbReference type="Gene3D" id="3.20.20.140">
    <property type="entry name" value="Metal-dependent hydrolases"/>
    <property type="match status" value="1"/>
</dbReference>
<dbReference type="SUPFAM" id="SSF51338">
    <property type="entry name" value="Composite domain of metallo-dependent hydrolases"/>
    <property type="match status" value="1"/>
</dbReference>
<evidence type="ECO:0000256" key="1">
    <source>
        <dbReference type="ARBA" id="ARBA00022801"/>
    </source>
</evidence>
<reference evidence="3 4" key="1">
    <citation type="submission" date="2019-03" db="EMBL/GenBank/DDBJ databases">
        <title>Subsurface microbial communities from deep shales in Ohio and West Virginia, USA.</title>
        <authorList>
            <person name="Wrighton K."/>
        </authorList>
    </citation>
    <scope>NUCLEOTIDE SEQUENCE [LARGE SCALE GENOMIC DNA]</scope>
    <source>
        <strain evidence="3 4">MA284_T2</strain>
    </source>
</reference>
<evidence type="ECO:0000259" key="2">
    <source>
        <dbReference type="Pfam" id="PF01979"/>
    </source>
</evidence>
<dbReference type="CDD" id="cd01298">
    <property type="entry name" value="ATZ_TRZ_like"/>
    <property type="match status" value="1"/>
</dbReference>
<comment type="caution">
    <text evidence="3">The sequence shown here is derived from an EMBL/GenBank/DDBJ whole genome shotgun (WGS) entry which is preliminary data.</text>
</comment>
<dbReference type="Gene3D" id="2.30.40.10">
    <property type="entry name" value="Urease, subunit C, domain 1"/>
    <property type="match status" value="1"/>
</dbReference>
<dbReference type="InterPro" id="IPR011059">
    <property type="entry name" value="Metal-dep_hydrolase_composite"/>
</dbReference>
<keyword evidence="1" id="KW-0378">Hydrolase</keyword>
<accession>A0A4R6M126</accession>
<feature type="domain" description="Amidohydrolase-related" evidence="2">
    <location>
        <begin position="80"/>
        <end position="438"/>
    </location>
</feature>
<protein>
    <submittedName>
        <fullName evidence="3">Putative selenium metabolism protein SsnA</fullName>
    </submittedName>
</protein>
<organism evidence="3 4">
    <name type="scientific">Halanaerobium saccharolyticum</name>
    <dbReference type="NCBI Taxonomy" id="43595"/>
    <lineage>
        <taxon>Bacteria</taxon>
        <taxon>Bacillati</taxon>
        <taxon>Bacillota</taxon>
        <taxon>Clostridia</taxon>
        <taxon>Halanaerobiales</taxon>
        <taxon>Halanaerobiaceae</taxon>
        <taxon>Halanaerobium</taxon>
    </lineage>
</organism>
<dbReference type="NCBIfam" id="NF005540">
    <property type="entry name" value="PRK07203.1"/>
    <property type="match status" value="1"/>
</dbReference>
<name>A0A4R6M126_9FIRM</name>
<dbReference type="PANTHER" id="PTHR43794:SF11">
    <property type="entry name" value="AMIDOHYDROLASE-RELATED DOMAIN-CONTAINING PROTEIN"/>
    <property type="match status" value="1"/>
</dbReference>
<dbReference type="PANTHER" id="PTHR43794">
    <property type="entry name" value="AMINOHYDROLASE SSNA-RELATED"/>
    <property type="match status" value="1"/>
</dbReference>